<evidence type="ECO:0000256" key="1">
    <source>
        <dbReference type="SAM" id="MobiDB-lite"/>
    </source>
</evidence>
<keyword evidence="2" id="KW-0472">Membrane</keyword>
<dbReference type="Proteomes" id="UP000712600">
    <property type="component" value="Unassembled WGS sequence"/>
</dbReference>
<organism evidence="3 4">
    <name type="scientific">Brassica cretica</name>
    <name type="common">Mustard</name>
    <dbReference type="NCBI Taxonomy" id="69181"/>
    <lineage>
        <taxon>Eukaryota</taxon>
        <taxon>Viridiplantae</taxon>
        <taxon>Streptophyta</taxon>
        <taxon>Embryophyta</taxon>
        <taxon>Tracheophyta</taxon>
        <taxon>Spermatophyta</taxon>
        <taxon>Magnoliopsida</taxon>
        <taxon>eudicotyledons</taxon>
        <taxon>Gunneridae</taxon>
        <taxon>Pentapetalae</taxon>
        <taxon>rosids</taxon>
        <taxon>malvids</taxon>
        <taxon>Brassicales</taxon>
        <taxon>Brassicaceae</taxon>
        <taxon>Brassiceae</taxon>
        <taxon>Brassica</taxon>
    </lineage>
</organism>
<feature type="transmembrane region" description="Helical" evidence="2">
    <location>
        <begin position="118"/>
        <end position="139"/>
    </location>
</feature>
<dbReference type="EMBL" id="QGKX02001347">
    <property type="protein sequence ID" value="KAF3525111.1"/>
    <property type="molecule type" value="Genomic_DNA"/>
</dbReference>
<accession>A0A8S9PZL0</accession>
<keyword evidence="2" id="KW-0812">Transmembrane</keyword>
<evidence type="ECO:0000313" key="4">
    <source>
        <dbReference type="Proteomes" id="UP000712600"/>
    </source>
</evidence>
<proteinExistence type="predicted"/>
<evidence type="ECO:0000256" key="2">
    <source>
        <dbReference type="SAM" id="Phobius"/>
    </source>
</evidence>
<gene>
    <name evidence="3" type="ORF">F2Q69_00047170</name>
</gene>
<keyword evidence="2" id="KW-1133">Transmembrane helix</keyword>
<comment type="caution">
    <text evidence="3">The sequence shown here is derived from an EMBL/GenBank/DDBJ whole genome shotgun (WGS) entry which is preliminary data.</text>
</comment>
<feature type="compositionally biased region" description="Basic and acidic residues" evidence="1">
    <location>
        <begin position="217"/>
        <end position="232"/>
    </location>
</feature>
<protein>
    <submittedName>
        <fullName evidence="3">Uncharacterized protein</fullName>
    </submittedName>
</protein>
<sequence>MARMLDENDEEGMVWSKKRNVAGAACSGCYEIQMAWCCFIVHVRMVHFAFEGWILVNAINRMKLGHSSSLKDLERLGNPSRQASLFLFSLLLSRLSFSLSLRDLSLLSLLLAGAVWWWWWWLQLIGGGCQISLLSWFLVPDLFRSPLPCLLFPDLDPDLDLDLDLEQETRGMRSEQIWNKGTRERRNLVTTTNRLQPPPPPYGTGEEEGERERRRREREIHERRREKRKREA</sequence>
<reference evidence="3" key="1">
    <citation type="submission" date="2019-12" db="EMBL/GenBank/DDBJ databases">
        <title>Genome sequencing and annotation of Brassica cretica.</title>
        <authorList>
            <person name="Studholme D.J."/>
            <person name="Sarris P."/>
        </authorList>
    </citation>
    <scope>NUCLEOTIDE SEQUENCE</scope>
    <source>
        <strain evidence="3">PFS-109/04</strain>
        <tissue evidence="3">Leaf</tissue>
    </source>
</reference>
<dbReference type="AlphaFoldDB" id="A0A8S9PZL0"/>
<evidence type="ECO:0000313" key="3">
    <source>
        <dbReference type="EMBL" id="KAF3525111.1"/>
    </source>
</evidence>
<feature type="region of interest" description="Disordered" evidence="1">
    <location>
        <begin position="188"/>
        <end position="232"/>
    </location>
</feature>
<name>A0A8S9PZL0_BRACR</name>